<name>A0A7M7JTQ1_VARDE</name>
<dbReference type="GO" id="GO:0046872">
    <property type="term" value="F:metal ion binding"/>
    <property type="evidence" value="ECO:0007669"/>
    <property type="project" value="UniProtKB-KW"/>
</dbReference>
<dbReference type="NCBIfam" id="TIGR03722">
    <property type="entry name" value="arch_KAE1"/>
    <property type="match status" value="1"/>
</dbReference>
<evidence type="ECO:0000256" key="1">
    <source>
        <dbReference type="ARBA" id="ARBA00012156"/>
    </source>
</evidence>
<dbReference type="KEGG" id="vde:111248515"/>
<keyword evidence="5 9" id="KW-0479">Metal-binding</keyword>
<evidence type="ECO:0000259" key="10">
    <source>
        <dbReference type="Pfam" id="PF00814"/>
    </source>
</evidence>
<accession>A0A7M7JTQ1</accession>
<feature type="binding site" evidence="9">
    <location>
        <position position="113"/>
    </location>
    <ligand>
        <name>a divalent metal cation</name>
        <dbReference type="ChEBI" id="CHEBI:60240"/>
    </ligand>
</feature>
<evidence type="ECO:0000313" key="12">
    <source>
        <dbReference type="Proteomes" id="UP000594260"/>
    </source>
</evidence>
<keyword evidence="3 9" id="KW-0808">Transferase</keyword>
<dbReference type="InterPro" id="IPR043129">
    <property type="entry name" value="ATPase_NBD"/>
</dbReference>
<feature type="domain" description="Gcp-like" evidence="10">
    <location>
        <begin position="29"/>
        <end position="299"/>
    </location>
</feature>
<proteinExistence type="inferred from homology"/>
<dbReference type="OrthoDB" id="10254073at2759"/>
<evidence type="ECO:0000256" key="2">
    <source>
        <dbReference type="ARBA" id="ARBA00022490"/>
    </source>
</evidence>
<dbReference type="OMA" id="HHRSWVV"/>
<feature type="binding site" evidence="9">
    <location>
        <position position="181"/>
    </location>
    <ligand>
        <name>substrate</name>
    </ligand>
</feature>
<dbReference type="NCBIfam" id="TIGR00329">
    <property type="entry name" value="gcp_kae1"/>
    <property type="match status" value="1"/>
</dbReference>
<keyword evidence="2 9" id="KW-0963">Cytoplasm</keyword>
<comment type="catalytic activity">
    <reaction evidence="8 9">
        <text>L-threonylcarbamoyladenylate + adenosine(37) in tRNA = N(6)-L-threonylcarbamoyladenosine(37) in tRNA + AMP + H(+)</text>
        <dbReference type="Rhea" id="RHEA:37059"/>
        <dbReference type="Rhea" id="RHEA-COMP:10162"/>
        <dbReference type="Rhea" id="RHEA-COMP:10163"/>
        <dbReference type="ChEBI" id="CHEBI:15378"/>
        <dbReference type="ChEBI" id="CHEBI:73682"/>
        <dbReference type="ChEBI" id="CHEBI:74411"/>
        <dbReference type="ChEBI" id="CHEBI:74418"/>
        <dbReference type="ChEBI" id="CHEBI:456215"/>
        <dbReference type="EC" id="2.3.1.234"/>
    </reaction>
</comment>
<comment type="subcellular location">
    <subcellularLocation>
        <location evidence="9">Cytoplasm</location>
    </subcellularLocation>
    <subcellularLocation>
        <location evidence="9">Nucleus</location>
    </subcellularLocation>
</comment>
<evidence type="ECO:0000256" key="7">
    <source>
        <dbReference type="ARBA" id="ARBA00030439"/>
    </source>
</evidence>
<dbReference type="RefSeq" id="XP_022656730.1">
    <property type="nucleotide sequence ID" value="XM_022800995.1"/>
</dbReference>
<evidence type="ECO:0000256" key="8">
    <source>
        <dbReference type="ARBA" id="ARBA00048117"/>
    </source>
</evidence>
<dbReference type="PANTHER" id="PTHR11735">
    <property type="entry name" value="TRNA N6-ADENOSINE THREONYLCARBAMOYLTRANSFERASE"/>
    <property type="match status" value="1"/>
</dbReference>
<dbReference type="AlphaFoldDB" id="A0A7M7JTQ1"/>
<evidence type="ECO:0000256" key="5">
    <source>
        <dbReference type="ARBA" id="ARBA00022723"/>
    </source>
</evidence>
<evidence type="ECO:0000313" key="11">
    <source>
        <dbReference type="EnsemblMetazoa" id="XP_022656730"/>
    </source>
</evidence>
<comment type="similarity">
    <text evidence="9">Belongs to the KAE1 / TsaD family.</text>
</comment>
<keyword evidence="6 9" id="KW-0012">Acyltransferase</keyword>
<dbReference type="GeneID" id="111248515"/>
<feature type="binding site" evidence="9">
    <location>
        <position position="130"/>
    </location>
    <ligand>
        <name>a divalent metal cation</name>
        <dbReference type="ChEBI" id="CHEBI:60240"/>
    </ligand>
</feature>
<dbReference type="InterPro" id="IPR017861">
    <property type="entry name" value="KAE1/TsaD"/>
</dbReference>
<dbReference type="GO" id="GO:0000408">
    <property type="term" value="C:EKC/KEOPS complex"/>
    <property type="evidence" value="ECO:0007669"/>
    <property type="project" value="InterPro"/>
</dbReference>
<dbReference type="GO" id="GO:0005737">
    <property type="term" value="C:cytoplasm"/>
    <property type="evidence" value="ECO:0007669"/>
    <property type="project" value="UniProtKB-SubCell"/>
</dbReference>
<dbReference type="PRINTS" id="PR00789">
    <property type="entry name" value="OSIALOPTASE"/>
</dbReference>
<feature type="binding site" evidence="9">
    <location>
        <position position="109"/>
    </location>
    <ligand>
        <name>a divalent metal cation</name>
        <dbReference type="ChEBI" id="CHEBI:60240"/>
    </ligand>
</feature>
<evidence type="ECO:0000256" key="6">
    <source>
        <dbReference type="ARBA" id="ARBA00023315"/>
    </source>
</evidence>
<dbReference type="EnsemblMetazoa" id="XM_022800995">
    <property type="protein sequence ID" value="XP_022656730"/>
    <property type="gene ID" value="LOC111248515"/>
</dbReference>
<feature type="binding site" evidence="9">
    <location>
        <position position="265"/>
    </location>
    <ligand>
        <name>substrate</name>
    </ligand>
</feature>
<keyword evidence="12" id="KW-1185">Reference proteome</keyword>
<evidence type="ECO:0000256" key="9">
    <source>
        <dbReference type="HAMAP-Rule" id="MF_03180"/>
    </source>
</evidence>
<dbReference type="GO" id="GO:0002949">
    <property type="term" value="P:tRNA threonylcarbamoyladenosine modification"/>
    <property type="evidence" value="ECO:0007669"/>
    <property type="project" value="UniProtKB-UniRule"/>
</dbReference>
<protein>
    <recommendedName>
        <fullName evidence="1">N(6)-L-threonylcarbamoyladenine synthase</fullName>
        <ecNumber evidence="1">2.3.1.234</ecNumber>
    </recommendedName>
    <alternativeName>
        <fullName evidence="7">N6-L-threonylcarbamoyladenine synthase</fullName>
    </alternativeName>
</protein>
<evidence type="ECO:0000256" key="3">
    <source>
        <dbReference type="ARBA" id="ARBA00022679"/>
    </source>
</evidence>
<dbReference type="Proteomes" id="UP000594260">
    <property type="component" value="Unplaced"/>
</dbReference>
<keyword evidence="4 9" id="KW-0819">tRNA processing</keyword>
<dbReference type="GO" id="GO:0005634">
    <property type="term" value="C:nucleus"/>
    <property type="evidence" value="ECO:0007669"/>
    <property type="project" value="UniProtKB-SubCell"/>
</dbReference>
<dbReference type="CTD" id="39811"/>
<dbReference type="EC" id="2.3.1.234" evidence="1"/>
<evidence type="ECO:0000256" key="4">
    <source>
        <dbReference type="ARBA" id="ARBA00022694"/>
    </source>
</evidence>
<dbReference type="CDD" id="cd24132">
    <property type="entry name" value="ASKHA_NBD_OSGEP_like_euk"/>
    <property type="match status" value="1"/>
</dbReference>
<dbReference type="FunCoup" id="A0A7M7JTQ1">
    <property type="interactions" value="627"/>
</dbReference>
<dbReference type="InParanoid" id="A0A7M7JTQ1"/>
<comment type="cofactor">
    <cofactor evidence="9">
        <name>a divalent metal cation</name>
        <dbReference type="ChEBI" id="CHEBI:60240"/>
    </cofactor>
    <text evidence="9">Binds 1 divalent metal cation per subunit.</text>
</comment>
<dbReference type="Gene3D" id="3.30.420.40">
    <property type="match status" value="2"/>
</dbReference>
<dbReference type="Pfam" id="PF00814">
    <property type="entry name" value="TsaD"/>
    <property type="match status" value="1"/>
</dbReference>
<dbReference type="HAMAP" id="MF_01446">
    <property type="entry name" value="Kae1"/>
    <property type="match status" value="1"/>
</dbReference>
<dbReference type="FunFam" id="3.30.420.40:FF:000038">
    <property type="entry name" value="Probable tRNA N6-adenosine threonylcarbamoyltransferase"/>
    <property type="match status" value="1"/>
</dbReference>
<feature type="binding site" evidence="9">
    <location>
        <position position="177"/>
    </location>
    <ligand>
        <name>substrate</name>
    </ligand>
</feature>
<dbReference type="InterPro" id="IPR017860">
    <property type="entry name" value="Peptidase_M22_CS"/>
</dbReference>
<dbReference type="PANTHER" id="PTHR11735:SF14">
    <property type="entry name" value="TRNA N6-ADENOSINE THREONYLCARBAMOYLTRANSFERASE"/>
    <property type="match status" value="1"/>
</dbReference>
<sequence>MVCVIGFEGSANKLGIGIVRDGTVLANPRVTYITPPGEGFKPGPTAKHHRQQILKVLRKCLDEAAIPITEIDAVAFTQGPGMGAPLVSVAVVARTVAQLWNKPLLGVNHCVGHIEMGRLITGADNPTVLYVSGGNTQVIAYANRRYRIFGETIDIAVGNCLDRFARVLKLSNDPSPGYNIEQQAKNGTKFVPLPYVVKGMDVSFSGLLSFLEERTEQLLKDGYTPGDLCMSLQETMFSMLIETTERAMAHTGSQEVLIVGGVGCNKRLQEMMQKMAEERGAKLFATDMRFCIDNGAMIAQAGCCMYEAKMVTAIEDSAITQRYRTDQVEVLWRN</sequence>
<dbReference type="GO" id="GO:0061711">
    <property type="term" value="F:tRNA N(6)-L-threonylcarbamoyladenine synthase activity"/>
    <property type="evidence" value="ECO:0007669"/>
    <property type="project" value="UniProtKB-EC"/>
</dbReference>
<dbReference type="InterPro" id="IPR034680">
    <property type="entry name" value="Kae1_archaea_euk"/>
</dbReference>
<dbReference type="SUPFAM" id="SSF53067">
    <property type="entry name" value="Actin-like ATPase domain"/>
    <property type="match status" value="1"/>
</dbReference>
<feature type="binding site" evidence="9">
    <location>
        <begin position="130"/>
        <end position="134"/>
    </location>
    <ligand>
        <name>substrate</name>
    </ligand>
</feature>
<keyword evidence="9" id="KW-0539">Nucleus</keyword>
<dbReference type="InterPro" id="IPR000905">
    <property type="entry name" value="Gcp-like_dom"/>
</dbReference>
<organism evidence="11 12">
    <name type="scientific">Varroa destructor</name>
    <name type="common">Honeybee mite</name>
    <dbReference type="NCBI Taxonomy" id="109461"/>
    <lineage>
        <taxon>Eukaryota</taxon>
        <taxon>Metazoa</taxon>
        <taxon>Ecdysozoa</taxon>
        <taxon>Arthropoda</taxon>
        <taxon>Chelicerata</taxon>
        <taxon>Arachnida</taxon>
        <taxon>Acari</taxon>
        <taxon>Parasitiformes</taxon>
        <taxon>Mesostigmata</taxon>
        <taxon>Gamasina</taxon>
        <taxon>Dermanyssoidea</taxon>
        <taxon>Varroidae</taxon>
        <taxon>Varroa</taxon>
    </lineage>
</organism>
<feature type="binding site" evidence="9">
    <location>
        <position position="162"/>
    </location>
    <ligand>
        <name>substrate</name>
    </ligand>
</feature>
<feature type="binding site" evidence="9">
    <location>
        <position position="293"/>
    </location>
    <ligand>
        <name>a divalent metal cation</name>
        <dbReference type="ChEBI" id="CHEBI:60240"/>
    </ligand>
</feature>
<dbReference type="PROSITE" id="PS01016">
    <property type="entry name" value="GLYCOPROTEASE"/>
    <property type="match status" value="1"/>
</dbReference>
<reference evidence="11" key="1">
    <citation type="submission" date="2021-01" db="UniProtKB">
        <authorList>
            <consortium name="EnsemblMetazoa"/>
        </authorList>
    </citation>
    <scope>IDENTIFICATION</scope>
</reference>